<dbReference type="Gene3D" id="3.30.450.270">
    <property type="match status" value="1"/>
</dbReference>
<evidence type="ECO:0000256" key="1">
    <source>
        <dbReference type="ARBA" id="ARBA00022543"/>
    </source>
</evidence>
<evidence type="ECO:0000313" key="7">
    <source>
        <dbReference type="Proteomes" id="UP001479520"/>
    </source>
</evidence>
<dbReference type="Pfam" id="PF08446">
    <property type="entry name" value="PAS_2"/>
    <property type="match status" value="1"/>
</dbReference>
<dbReference type="InterPro" id="IPR003018">
    <property type="entry name" value="GAF"/>
</dbReference>
<proteinExistence type="predicted"/>
<dbReference type="PRINTS" id="PR01033">
    <property type="entry name" value="PHYTOCHROME"/>
</dbReference>
<dbReference type="InterPro" id="IPR043150">
    <property type="entry name" value="Phytochrome_PHY_sf"/>
</dbReference>
<gene>
    <name evidence="6" type="ORF">AADV58_07720</name>
</gene>
<dbReference type="InterPro" id="IPR001294">
    <property type="entry name" value="Phytochrome"/>
</dbReference>
<evidence type="ECO:0000313" key="6">
    <source>
        <dbReference type="EMBL" id="WZJ23025.1"/>
    </source>
</evidence>
<dbReference type="InterPro" id="IPR013515">
    <property type="entry name" value="Phytochrome_cen-reg"/>
</dbReference>
<name>A0ABZ2XNS8_9RHOO</name>
<feature type="domain" description="Phytochrome chromophore attachment site" evidence="5">
    <location>
        <begin position="131"/>
        <end position="270"/>
    </location>
</feature>
<dbReference type="EMBL" id="CP151406">
    <property type="protein sequence ID" value="WZJ23025.1"/>
    <property type="molecule type" value="Genomic_DNA"/>
</dbReference>
<dbReference type="Pfam" id="PF00360">
    <property type="entry name" value="PHY"/>
    <property type="match status" value="1"/>
</dbReference>
<keyword evidence="3" id="KW-0157">Chromophore</keyword>
<keyword evidence="1" id="KW-0600">Photoreceptor protein</keyword>
<dbReference type="SMART" id="SM00065">
    <property type="entry name" value="GAF"/>
    <property type="match status" value="1"/>
</dbReference>
<dbReference type="InterPro" id="IPR029016">
    <property type="entry name" value="GAF-like_dom_sf"/>
</dbReference>
<dbReference type="InterPro" id="IPR013654">
    <property type="entry name" value="PAS_2"/>
</dbReference>
<evidence type="ECO:0000256" key="4">
    <source>
        <dbReference type="ARBA" id="ARBA00023170"/>
    </source>
</evidence>
<dbReference type="Pfam" id="PF01590">
    <property type="entry name" value="GAF"/>
    <property type="match status" value="1"/>
</dbReference>
<accession>A0ABZ2XNS8</accession>
<evidence type="ECO:0000256" key="2">
    <source>
        <dbReference type="ARBA" id="ARBA00022606"/>
    </source>
</evidence>
<protein>
    <submittedName>
        <fullName evidence="6">GAF domain-containing protein</fullName>
    </submittedName>
</protein>
<evidence type="ECO:0000256" key="3">
    <source>
        <dbReference type="ARBA" id="ARBA00022991"/>
    </source>
</evidence>
<sequence length="487" mass="53901">MDRRFIDECEKEELHLSGAIQPHGALLVIDEHYRISHFSTNAGQLLADDFVVAIDAAMPVPLAEMAGELGERAGSRLQYEAALNGRDGRLDVVLTRNARGRIIVELTPCCEDPVFPSIATQGVVPPASSDEVEAQRQALIEKVCIHTGFQRVMYYRFLEDGDGEVLAEVRQEGVEGSYLGLRFPASDIPQIARVLYQQNPWRLIPDALAAPVPLLGRDDIPPDLSYSDLRSVSPVHAVYLSNMGVGASLSFPIVVGGQLWGLIACHHATPCQVGLGKLSQASQDVRSHTLGLAAYFAQRRMQLLDGLVRRFGEAREIVHEAGDIVAAWPRLGSWLAAEFGADGVQLCLNEGHVDWGEGFEPEALSHIDDWFIGQQIDPVWLAESLSRQLPDCPLSRVAGVLAVKAKTADGLMLRVYLTRHEHIHDVAWGGNPDKPVERHDGVYGIAPRRSFEKWVEKRLGRSRPWDNEARLLGLKLRELLMQLGRRE</sequence>
<dbReference type="InterPro" id="IPR016132">
    <property type="entry name" value="Phyto_chromo_attachment"/>
</dbReference>
<keyword evidence="4" id="KW-0675">Receptor</keyword>
<dbReference type="Gene3D" id="3.30.450.40">
    <property type="match status" value="1"/>
</dbReference>
<dbReference type="Gene3D" id="3.30.450.20">
    <property type="entry name" value="PAS domain"/>
    <property type="match status" value="1"/>
</dbReference>
<dbReference type="RefSeq" id="WP_341744472.1">
    <property type="nucleotide sequence ID" value="NZ_CP151406.1"/>
</dbReference>
<dbReference type="InterPro" id="IPR035965">
    <property type="entry name" value="PAS-like_dom_sf"/>
</dbReference>
<dbReference type="Proteomes" id="UP001479520">
    <property type="component" value="Chromosome"/>
</dbReference>
<keyword evidence="2" id="KW-0716">Sensory transduction</keyword>
<keyword evidence="7" id="KW-1185">Reference proteome</keyword>
<organism evidence="6 7">
    <name type="scientific">Azonexus hydrophilus</name>
    <dbReference type="NCBI Taxonomy" id="418702"/>
    <lineage>
        <taxon>Bacteria</taxon>
        <taxon>Pseudomonadati</taxon>
        <taxon>Pseudomonadota</taxon>
        <taxon>Betaproteobacteria</taxon>
        <taxon>Rhodocyclales</taxon>
        <taxon>Azonexaceae</taxon>
        <taxon>Azonexus</taxon>
    </lineage>
</organism>
<dbReference type="SUPFAM" id="SSF55781">
    <property type="entry name" value="GAF domain-like"/>
    <property type="match status" value="2"/>
</dbReference>
<dbReference type="SUPFAM" id="SSF55785">
    <property type="entry name" value="PYP-like sensor domain (PAS domain)"/>
    <property type="match status" value="1"/>
</dbReference>
<dbReference type="PROSITE" id="PS50046">
    <property type="entry name" value="PHYTOCHROME_2"/>
    <property type="match status" value="1"/>
</dbReference>
<reference evidence="6 7" key="1">
    <citation type="submission" date="2024-04" db="EMBL/GenBank/DDBJ databases">
        <title>Dissimilatory iodate-reducing microorganisms contribute to the enrichment of iodine in groundwater.</title>
        <authorList>
            <person name="Jiang Z."/>
        </authorList>
    </citation>
    <scope>NUCLEOTIDE SEQUENCE [LARGE SCALE GENOMIC DNA]</scope>
    <source>
        <strain evidence="6 7">NCP973</strain>
    </source>
</reference>
<evidence type="ECO:0000259" key="5">
    <source>
        <dbReference type="PROSITE" id="PS50046"/>
    </source>
</evidence>